<dbReference type="eggNOG" id="COG0531">
    <property type="taxonomic scope" value="Bacteria"/>
</dbReference>
<dbReference type="Proteomes" id="UP000000447">
    <property type="component" value="Chromosome"/>
</dbReference>
<sequence>MIERGGERMLDKSQAKGPRVFTRAATGLVREAGWFDALVYNVNFISIGLMVALMFLYMPSYGGVSLPLSLLFCALLALPTAATYGMLAAIMPRSGGDYVYVSRVLGPAWGMMSNWNTTVWWVLYGGVPSAFLASFGIAPFMRILAAFTGNEEVLRFADWAASPTGMFVIGALLIVVLTGLFILGLRVYFRVQNVLFVLAMLATVLVVFVALVRSPAVLQSNLAQYLGNLAGRPDILEALLRESGYQPQPFDLRNTIITMTWIYLTMGFSFSSAYIGGEVKQASKIQVWAIPGTVVYALVWGLLLVWSVSRAIGADLIGAISTLGDAGASNVGLAAAPRFHELIALGSGSLLVAFLIGFGFIFWSYAWLPGQILNASRNLVAYAIDGLLPSALAWVSPRFHTPVVSLVVMGSLSIVSLAIYVFTPYFATLVGIFGFLLTFIMVSLSAVLLPYRRPELFTGSPVAWRLGRLPVLSLVGAISIVACLVMQWAYLNDPYSGISLDPSTLREGILGFGMFLLNIAIFLSGLVIYAIARWWRARQGIDLSLAYREIPVE</sequence>
<dbReference type="GO" id="GO:0005886">
    <property type="term" value="C:plasma membrane"/>
    <property type="evidence" value="ECO:0007669"/>
    <property type="project" value="UniProtKB-SubCell"/>
</dbReference>
<evidence type="ECO:0000256" key="4">
    <source>
        <dbReference type="ARBA" id="ARBA00022989"/>
    </source>
</evidence>
<feature type="transmembrane region" description="Helical" evidence="6">
    <location>
        <begin position="379"/>
        <end position="396"/>
    </location>
</feature>
<dbReference type="GO" id="GO:0022857">
    <property type="term" value="F:transmembrane transporter activity"/>
    <property type="evidence" value="ECO:0007669"/>
    <property type="project" value="InterPro"/>
</dbReference>
<feature type="transmembrane region" description="Helical" evidence="6">
    <location>
        <begin position="38"/>
        <end position="58"/>
    </location>
</feature>
<dbReference type="Pfam" id="PF13520">
    <property type="entry name" value="AA_permease_2"/>
    <property type="match status" value="1"/>
</dbReference>
<keyword evidence="3 6" id="KW-0812">Transmembrane</keyword>
<dbReference type="InterPro" id="IPR050367">
    <property type="entry name" value="APC_superfamily"/>
</dbReference>
<feature type="transmembrane region" description="Helical" evidence="6">
    <location>
        <begin position="64"/>
        <end position="87"/>
    </location>
</feature>
<feature type="transmembrane region" description="Helical" evidence="6">
    <location>
        <begin position="312"/>
        <end position="335"/>
    </location>
</feature>
<evidence type="ECO:0000256" key="1">
    <source>
        <dbReference type="ARBA" id="ARBA00004651"/>
    </source>
</evidence>
<feature type="transmembrane region" description="Helical" evidence="6">
    <location>
        <begin position="429"/>
        <end position="449"/>
    </location>
</feature>
<name>B9L1Q5_THERP</name>
<evidence type="ECO:0000313" key="8">
    <source>
        <dbReference type="Proteomes" id="UP000000447"/>
    </source>
</evidence>
<dbReference type="HOGENOM" id="CLU_034270_0_0_0"/>
<organism evidence="7 8">
    <name type="scientific">Thermomicrobium roseum (strain ATCC 27502 / DSM 5159 / P-2)</name>
    <dbReference type="NCBI Taxonomy" id="309801"/>
    <lineage>
        <taxon>Bacteria</taxon>
        <taxon>Pseudomonadati</taxon>
        <taxon>Thermomicrobiota</taxon>
        <taxon>Thermomicrobia</taxon>
        <taxon>Thermomicrobiales</taxon>
        <taxon>Thermomicrobiaceae</taxon>
        <taxon>Thermomicrobium</taxon>
    </lineage>
</organism>
<comment type="subcellular location">
    <subcellularLocation>
        <location evidence="1">Cell membrane</location>
        <topology evidence="1">Multi-pass membrane protein</topology>
    </subcellularLocation>
</comment>
<dbReference type="AlphaFoldDB" id="B9L1Q5"/>
<feature type="transmembrane region" description="Helical" evidence="6">
    <location>
        <begin position="509"/>
        <end position="532"/>
    </location>
</feature>
<keyword evidence="5 6" id="KW-0472">Membrane</keyword>
<evidence type="ECO:0000256" key="5">
    <source>
        <dbReference type="ARBA" id="ARBA00023136"/>
    </source>
</evidence>
<dbReference type="PANTHER" id="PTHR42770:SF7">
    <property type="entry name" value="MEMBRANE PROTEIN"/>
    <property type="match status" value="1"/>
</dbReference>
<feature type="transmembrane region" description="Helical" evidence="6">
    <location>
        <begin position="287"/>
        <end position="306"/>
    </location>
</feature>
<proteinExistence type="predicted"/>
<evidence type="ECO:0000256" key="2">
    <source>
        <dbReference type="ARBA" id="ARBA00022475"/>
    </source>
</evidence>
<feature type="transmembrane region" description="Helical" evidence="6">
    <location>
        <begin position="469"/>
        <end position="489"/>
    </location>
</feature>
<protein>
    <submittedName>
        <fullName evidence="7">Amino acid permease superfamily</fullName>
    </submittedName>
</protein>
<feature type="transmembrane region" description="Helical" evidence="6">
    <location>
        <begin position="403"/>
        <end position="423"/>
    </location>
</feature>
<dbReference type="PIRSF" id="PIRSF006060">
    <property type="entry name" value="AA_transporter"/>
    <property type="match status" value="1"/>
</dbReference>
<dbReference type="Gene3D" id="1.20.1740.10">
    <property type="entry name" value="Amino acid/polyamine transporter I"/>
    <property type="match status" value="1"/>
</dbReference>
<evidence type="ECO:0000256" key="3">
    <source>
        <dbReference type="ARBA" id="ARBA00022692"/>
    </source>
</evidence>
<evidence type="ECO:0000313" key="7">
    <source>
        <dbReference type="EMBL" id="ACM04842.1"/>
    </source>
</evidence>
<feature type="transmembrane region" description="Helical" evidence="6">
    <location>
        <begin position="256"/>
        <end position="275"/>
    </location>
</feature>
<accession>B9L1Q5</accession>
<keyword evidence="4 6" id="KW-1133">Transmembrane helix</keyword>
<gene>
    <name evidence="7" type="ordered locus">trd_1317</name>
</gene>
<evidence type="ECO:0000256" key="6">
    <source>
        <dbReference type="SAM" id="Phobius"/>
    </source>
</evidence>
<keyword evidence="2" id="KW-1003">Cell membrane</keyword>
<feature type="transmembrane region" description="Helical" evidence="6">
    <location>
        <begin position="165"/>
        <end position="187"/>
    </location>
</feature>
<reference evidence="7 8" key="1">
    <citation type="journal article" date="2009" name="PLoS ONE">
        <title>Complete genome sequence of the aerobic CO-oxidizing thermophile Thermomicrobium roseum.</title>
        <authorList>
            <person name="Wu D."/>
            <person name="Raymond J."/>
            <person name="Wu M."/>
            <person name="Chatterji S."/>
            <person name="Ren Q."/>
            <person name="Graham J.E."/>
            <person name="Bryant D.A."/>
            <person name="Robb F."/>
            <person name="Colman A."/>
            <person name="Tallon L.J."/>
            <person name="Badger J.H."/>
            <person name="Madupu R."/>
            <person name="Ward N.L."/>
            <person name="Eisen J.A."/>
        </authorList>
    </citation>
    <scope>NUCLEOTIDE SEQUENCE [LARGE SCALE GENOMIC DNA]</scope>
    <source>
        <strain evidence="8">ATCC 27502 / DSM 5159 / P-2</strain>
    </source>
</reference>
<feature type="transmembrane region" description="Helical" evidence="6">
    <location>
        <begin position="121"/>
        <end position="145"/>
    </location>
</feature>
<keyword evidence="8" id="KW-1185">Reference proteome</keyword>
<feature type="transmembrane region" description="Helical" evidence="6">
    <location>
        <begin position="342"/>
        <end position="367"/>
    </location>
</feature>
<dbReference type="EMBL" id="CP001275">
    <property type="protein sequence ID" value="ACM04842.1"/>
    <property type="molecule type" value="Genomic_DNA"/>
</dbReference>
<dbReference type="STRING" id="309801.trd_1317"/>
<dbReference type="PANTHER" id="PTHR42770">
    <property type="entry name" value="AMINO ACID TRANSPORTER-RELATED"/>
    <property type="match status" value="1"/>
</dbReference>
<feature type="transmembrane region" description="Helical" evidence="6">
    <location>
        <begin position="194"/>
        <end position="212"/>
    </location>
</feature>
<dbReference type="InterPro" id="IPR002293">
    <property type="entry name" value="AA/rel_permease1"/>
</dbReference>
<dbReference type="KEGG" id="tro:trd_1317"/>